<dbReference type="EMBL" id="LNGD01000022">
    <property type="protein sequence ID" value="KYC52883.1"/>
    <property type="molecule type" value="Genomic_DNA"/>
</dbReference>
<dbReference type="AlphaFoldDB" id="A0A150J6L8"/>
<dbReference type="Proteomes" id="UP000075578">
    <property type="component" value="Unassembled WGS sequence"/>
</dbReference>
<dbReference type="InterPro" id="IPR009057">
    <property type="entry name" value="Homeodomain-like_sf"/>
</dbReference>
<reference evidence="2 3" key="1">
    <citation type="journal article" date="2016" name="ISME J.">
        <title>Chasing the elusive Euryarchaeota class WSA2: genomes reveal a uniquely fastidious methyl-reducing methanogen.</title>
        <authorList>
            <person name="Nobu M.K."/>
            <person name="Narihiro T."/>
            <person name="Kuroda K."/>
            <person name="Mei R."/>
            <person name="Liu W.T."/>
        </authorList>
    </citation>
    <scope>NUCLEOTIDE SEQUENCE [LARGE SCALE GENOMIC DNA]</scope>
    <source>
        <strain evidence="2">U1lsi0528_Bin089</strain>
    </source>
</reference>
<dbReference type="GO" id="GO:0003677">
    <property type="term" value="F:DNA binding"/>
    <property type="evidence" value="ECO:0007669"/>
    <property type="project" value="InterPro"/>
</dbReference>
<sequence>MKKIIAKNKKDLIKKLRTELSNNDEKIYINMRPSVDIMVEVLEHAPNVKYILCPKSLYAITSIRVKKALERVGVLLVPFGEGAGRPNKYDEETVGKLKKMYELGVPVKEISKSLKIPLRTVYHIANQEDFISEKQLLS</sequence>
<gene>
    <name evidence="2" type="ORF">AMQ74_00585</name>
</gene>
<accession>A0A150J6L8</accession>
<dbReference type="SUPFAM" id="SSF46689">
    <property type="entry name" value="Homeodomain-like"/>
    <property type="match status" value="1"/>
</dbReference>
<feature type="domain" description="Resolvase HTH" evidence="1">
    <location>
        <begin position="84"/>
        <end position="126"/>
    </location>
</feature>
<protein>
    <recommendedName>
        <fullName evidence="1">Resolvase HTH domain-containing protein</fullName>
    </recommendedName>
</protein>
<dbReference type="GO" id="GO:0000150">
    <property type="term" value="F:DNA strand exchange activity"/>
    <property type="evidence" value="ECO:0007669"/>
    <property type="project" value="InterPro"/>
</dbReference>
<proteinExistence type="predicted"/>
<evidence type="ECO:0000259" key="1">
    <source>
        <dbReference type="Pfam" id="PF02796"/>
    </source>
</evidence>
<evidence type="ECO:0000313" key="2">
    <source>
        <dbReference type="EMBL" id="KYC52883.1"/>
    </source>
</evidence>
<name>A0A150J6L8_9EURY</name>
<evidence type="ECO:0000313" key="3">
    <source>
        <dbReference type="Proteomes" id="UP000075578"/>
    </source>
</evidence>
<organism evidence="2 3">
    <name type="scientific">Candidatus Methanofastidiosum methylothiophilum</name>
    <dbReference type="NCBI Taxonomy" id="1705564"/>
    <lineage>
        <taxon>Archaea</taxon>
        <taxon>Methanobacteriati</taxon>
        <taxon>Methanobacteriota</taxon>
        <taxon>Stenosarchaea group</taxon>
        <taxon>Candidatus Methanofastidiosia</taxon>
        <taxon>Candidatus Methanofastidiosales</taxon>
        <taxon>Candidatus Methanofastidiosaceae</taxon>
        <taxon>Candidatus Methanofastidiosum</taxon>
    </lineage>
</organism>
<comment type="caution">
    <text evidence="2">The sequence shown here is derived from an EMBL/GenBank/DDBJ whole genome shotgun (WGS) entry which is preliminary data.</text>
</comment>
<dbReference type="InterPro" id="IPR006120">
    <property type="entry name" value="Resolvase_HTH_dom"/>
</dbReference>
<dbReference type="Pfam" id="PF02796">
    <property type="entry name" value="HTH_7"/>
    <property type="match status" value="1"/>
</dbReference>
<dbReference type="Gene3D" id="1.10.10.60">
    <property type="entry name" value="Homeodomain-like"/>
    <property type="match status" value="1"/>
</dbReference>